<organism evidence="3 4">
    <name type="scientific">Candidatus Harrisonbacteria bacterium RIFCSPLOWO2_02_FULL_45_10c</name>
    <dbReference type="NCBI Taxonomy" id="1798410"/>
    <lineage>
        <taxon>Bacteria</taxon>
        <taxon>Candidatus Harrisoniibacteriota</taxon>
    </lineage>
</organism>
<dbReference type="InterPro" id="IPR029001">
    <property type="entry name" value="ITPase-like_fam"/>
</dbReference>
<dbReference type="PANTHER" id="PTHR11067:SF9">
    <property type="entry name" value="INOSINE TRIPHOSPHATE PYROPHOSPHATASE"/>
    <property type="match status" value="1"/>
</dbReference>
<dbReference type="EMBL" id="MHJM01000027">
    <property type="protein sequence ID" value="OGY67370.1"/>
    <property type="molecule type" value="Genomic_DNA"/>
</dbReference>
<accession>A0A1G1ZUE7</accession>
<dbReference type="Gene3D" id="3.90.950.10">
    <property type="match status" value="1"/>
</dbReference>
<comment type="caution">
    <text evidence="3">The sequence shown here is derived from an EMBL/GenBank/DDBJ whole genome shotgun (WGS) entry which is preliminary data.</text>
</comment>
<protein>
    <recommendedName>
        <fullName evidence="5">Non-canonical purine NTP pyrophosphatase, RdgB/HAM1 family</fullName>
    </recommendedName>
</protein>
<sequence length="165" mass="18428">MLPDVQPIALELDEIQGLDPLRIIAAKLRQATEQRDGEFFVEDSSLYLDCQNGFPGPLIKWLLQAVGHTGIVELVQKYGSSHATVKTVIGYSDRKDIHFFVGELHGQIVPARGKEGFGWDPIFQPDGFQKTIGEMAPEEKARISMRSKALQALKKHLELGSMKKE</sequence>
<dbReference type="Pfam" id="PF01725">
    <property type="entry name" value="Ham1p_like"/>
    <property type="match status" value="1"/>
</dbReference>
<evidence type="ECO:0000256" key="1">
    <source>
        <dbReference type="ARBA" id="ARBA00008023"/>
    </source>
</evidence>
<proteinExistence type="inferred from homology"/>
<evidence type="ECO:0000256" key="2">
    <source>
        <dbReference type="ARBA" id="ARBA00022801"/>
    </source>
</evidence>
<evidence type="ECO:0000313" key="3">
    <source>
        <dbReference type="EMBL" id="OGY67370.1"/>
    </source>
</evidence>
<keyword evidence="2" id="KW-0378">Hydrolase</keyword>
<dbReference type="GO" id="GO:0005737">
    <property type="term" value="C:cytoplasm"/>
    <property type="evidence" value="ECO:0007669"/>
    <property type="project" value="TreeGrafter"/>
</dbReference>
<dbReference type="SUPFAM" id="SSF52972">
    <property type="entry name" value="ITPase-like"/>
    <property type="match status" value="1"/>
</dbReference>
<dbReference type="GO" id="GO:0009143">
    <property type="term" value="P:nucleoside triphosphate catabolic process"/>
    <property type="evidence" value="ECO:0007669"/>
    <property type="project" value="InterPro"/>
</dbReference>
<evidence type="ECO:0008006" key="5">
    <source>
        <dbReference type="Google" id="ProtNLM"/>
    </source>
</evidence>
<comment type="similarity">
    <text evidence="1">Belongs to the HAM1 NTPase family.</text>
</comment>
<gene>
    <name evidence="3" type="ORF">A3H63_02795</name>
</gene>
<name>A0A1G1ZUE7_9BACT</name>
<evidence type="ECO:0000313" key="4">
    <source>
        <dbReference type="Proteomes" id="UP000176284"/>
    </source>
</evidence>
<dbReference type="Proteomes" id="UP000176284">
    <property type="component" value="Unassembled WGS sequence"/>
</dbReference>
<dbReference type="AlphaFoldDB" id="A0A1G1ZUE7"/>
<reference evidence="3 4" key="1">
    <citation type="journal article" date="2016" name="Nat. Commun.">
        <title>Thousands of microbial genomes shed light on interconnected biogeochemical processes in an aquifer system.</title>
        <authorList>
            <person name="Anantharaman K."/>
            <person name="Brown C.T."/>
            <person name="Hug L.A."/>
            <person name="Sharon I."/>
            <person name="Castelle C.J."/>
            <person name="Probst A.J."/>
            <person name="Thomas B.C."/>
            <person name="Singh A."/>
            <person name="Wilkins M.J."/>
            <person name="Karaoz U."/>
            <person name="Brodie E.L."/>
            <person name="Williams K.H."/>
            <person name="Hubbard S.S."/>
            <person name="Banfield J.F."/>
        </authorList>
    </citation>
    <scope>NUCLEOTIDE SEQUENCE [LARGE SCALE GENOMIC DNA]</scope>
</reference>
<dbReference type="PANTHER" id="PTHR11067">
    <property type="entry name" value="INOSINE TRIPHOSPHATE PYROPHOSPHATASE/HAM1 PROTEIN"/>
    <property type="match status" value="1"/>
</dbReference>
<dbReference type="CDD" id="cd00515">
    <property type="entry name" value="HAM1"/>
    <property type="match status" value="1"/>
</dbReference>
<dbReference type="GO" id="GO:0047429">
    <property type="term" value="F:nucleoside triphosphate diphosphatase activity"/>
    <property type="evidence" value="ECO:0007669"/>
    <property type="project" value="InterPro"/>
</dbReference>
<dbReference type="STRING" id="1798410.A3H63_02795"/>
<dbReference type="InterPro" id="IPR002637">
    <property type="entry name" value="RdgB/HAM1"/>
</dbReference>